<dbReference type="Proteomes" id="UP000616143">
    <property type="component" value="Unassembled WGS sequence"/>
</dbReference>
<evidence type="ECO:0000256" key="4">
    <source>
        <dbReference type="ARBA" id="ARBA00023027"/>
    </source>
</evidence>
<dbReference type="Gene3D" id="3.40.50.720">
    <property type="entry name" value="NAD(P)-binding Rossmann-like Domain"/>
    <property type="match status" value="2"/>
</dbReference>
<evidence type="ECO:0000256" key="1">
    <source>
        <dbReference type="ARBA" id="ARBA00005854"/>
    </source>
</evidence>
<dbReference type="FunFam" id="3.40.50.720:FF:000041">
    <property type="entry name" value="D-3-phosphoglycerate dehydrogenase"/>
    <property type="match status" value="1"/>
</dbReference>
<dbReference type="InterPro" id="IPR006140">
    <property type="entry name" value="D-isomer_DH_NAD-bd"/>
</dbReference>
<sequence>MLSNAERTISNQGQHKVLITDPVDQLLLKILEDGGVSVDYRPDLTREKLLSIVGDYDAVVVRSRTKIDKEVLKGAGKLKVIARAGIGLDTIDVEEAERRKIRVVYAPGASTDSVVELTLGLMVSAARRLEEAFQRTRAGKFEKITGTELHGKVLGVVGFGRIGSKVASVAKALGMKTLAYDTIDVGKVAAHVGAEVVSLQELLKQSDVISIHVGMKRGDPAVLGRMELDQVKEGVLIVNTSRAQAIDGEALLQALKTGKVGFYATDVLWNEPPRTKWEIELLNHPRVSVTPHIGAQTVEAQRRIAEATAVALLKELRSEEN</sequence>
<dbReference type="InterPro" id="IPR006139">
    <property type="entry name" value="D-isomer_2_OHA_DH_cat_dom"/>
</dbReference>
<dbReference type="OrthoDB" id="7437at2157"/>
<dbReference type="AlphaFoldDB" id="A0A348B3I3"/>
<dbReference type="GO" id="GO:0004617">
    <property type="term" value="F:phosphoglycerate dehydrogenase activity"/>
    <property type="evidence" value="ECO:0007669"/>
    <property type="project" value="UniProtKB-ARBA"/>
</dbReference>
<dbReference type="GeneID" id="38666635"/>
<dbReference type="GO" id="GO:0047545">
    <property type="term" value="F:(S)-2-hydroxyglutarate dehydrogenase activity"/>
    <property type="evidence" value="ECO:0007669"/>
    <property type="project" value="UniProtKB-ARBA"/>
</dbReference>
<evidence type="ECO:0000256" key="2">
    <source>
        <dbReference type="ARBA" id="ARBA00022605"/>
    </source>
</evidence>
<evidence type="ECO:0000256" key="5">
    <source>
        <dbReference type="RuleBase" id="RU003719"/>
    </source>
</evidence>
<dbReference type="InterPro" id="IPR029752">
    <property type="entry name" value="D-isomer_DH_CS1"/>
</dbReference>
<evidence type="ECO:0000256" key="3">
    <source>
        <dbReference type="ARBA" id="ARBA00023002"/>
    </source>
</evidence>
<dbReference type="InterPro" id="IPR036291">
    <property type="entry name" value="NAD(P)-bd_dom_sf"/>
</dbReference>
<dbReference type="EMBL" id="BMQS01000009">
    <property type="protein sequence ID" value="GGT95199.1"/>
    <property type="molecule type" value="Genomic_DNA"/>
</dbReference>
<dbReference type="EMBL" id="AP018553">
    <property type="protein sequence ID" value="BBD72735.1"/>
    <property type="molecule type" value="Genomic_DNA"/>
</dbReference>
<comment type="similarity">
    <text evidence="1 5">Belongs to the D-isomer specific 2-hydroxyacid dehydrogenase family.</text>
</comment>
<feature type="domain" description="D-isomer specific 2-hydroxyacid dehydrogenase catalytic" evidence="6">
    <location>
        <begin position="17"/>
        <end position="318"/>
    </location>
</feature>
<dbReference type="Pfam" id="PF02826">
    <property type="entry name" value="2-Hacid_dh_C"/>
    <property type="match status" value="1"/>
</dbReference>
<dbReference type="RefSeq" id="WP_126449979.1">
    <property type="nucleotide sequence ID" value="NZ_AP018553.1"/>
</dbReference>
<evidence type="ECO:0000259" key="7">
    <source>
        <dbReference type="Pfam" id="PF02826"/>
    </source>
</evidence>
<reference evidence="9" key="4">
    <citation type="submission" date="2020-09" db="EMBL/GenBank/DDBJ databases">
        <authorList>
            <person name="Sun Q."/>
            <person name="Ohkuma M."/>
        </authorList>
    </citation>
    <scope>NUCLEOTIDE SEQUENCE</scope>
    <source>
        <strain evidence="9">JCM 31740</strain>
    </source>
</reference>
<keyword evidence="3 5" id="KW-0560">Oxidoreductase</keyword>
<evidence type="ECO:0000313" key="8">
    <source>
        <dbReference type="EMBL" id="BBD72735.1"/>
    </source>
</evidence>
<evidence type="ECO:0000313" key="10">
    <source>
        <dbReference type="Proteomes" id="UP000276741"/>
    </source>
</evidence>
<dbReference type="SUPFAM" id="SSF51735">
    <property type="entry name" value="NAD(P)-binding Rossmann-fold domains"/>
    <property type="match status" value="1"/>
</dbReference>
<dbReference type="Proteomes" id="UP000276741">
    <property type="component" value="Chromosome"/>
</dbReference>
<dbReference type="GO" id="GO:0051287">
    <property type="term" value="F:NAD binding"/>
    <property type="evidence" value="ECO:0007669"/>
    <property type="project" value="InterPro"/>
</dbReference>
<accession>A0A348B3I3</accession>
<dbReference type="GO" id="GO:0006564">
    <property type="term" value="P:L-serine biosynthetic process"/>
    <property type="evidence" value="ECO:0007669"/>
    <property type="project" value="UniProtKB-ARBA"/>
</dbReference>
<protein>
    <submittedName>
        <fullName evidence="8">3-phosphoglycerate dehydrogenase</fullName>
    </submittedName>
</protein>
<reference evidence="10" key="2">
    <citation type="submission" date="2018-04" db="EMBL/GenBank/DDBJ databases">
        <title>Complete genome sequence of Sulfodiicoccus acidiphilus strain HS-1.</title>
        <authorList>
            <person name="Sakai H.D."/>
            <person name="Kurosawa N."/>
        </authorList>
    </citation>
    <scope>NUCLEOTIDE SEQUENCE [LARGE SCALE GENOMIC DNA]</scope>
    <source>
        <strain evidence="10">HS-1</strain>
    </source>
</reference>
<reference evidence="8" key="3">
    <citation type="journal article" date="2019" name="BMC Res. Notes">
        <title>Complete genome sequence of the Sulfodiicoccus acidiphilus strain HS-1T, the first crenarchaeon that lacks polB3, isolated from an acidic hot spring in Ohwaku-dani, Hakone, Japan.</title>
        <authorList>
            <person name="Sakai H.D."/>
            <person name="Kurosawa N."/>
        </authorList>
    </citation>
    <scope>NUCLEOTIDE SEQUENCE</scope>
    <source>
        <strain evidence="8">HS-1</strain>
    </source>
</reference>
<keyword evidence="2" id="KW-0028">Amino-acid biosynthesis</keyword>
<name>A0A348B3I3_9CREN</name>
<proteinExistence type="inferred from homology"/>
<dbReference type="PANTHER" id="PTHR42789:SF1">
    <property type="entry name" value="D-ISOMER SPECIFIC 2-HYDROXYACID DEHYDROGENASE FAMILY PROTEIN (AFU_ORTHOLOGUE AFUA_6G10090)"/>
    <property type="match status" value="1"/>
</dbReference>
<organism evidence="8 10">
    <name type="scientific">Sulfodiicoccus acidiphilus</name>
    <dbReference type="NCBI Taxonomy" id="1670455"/>
    <lineage>
        <taxon>Archaea</taxon>
        <taxon>Thermoproteota</taxon>
        <taxon>Thermoprotei</taxon>
        <taxon>Sulfolobales</taxon>
        <taxon>Sulfolobaceae</taxon>
        <taxon>Sulfodiicoccus</taxon>
    </lineage>
</organism>
<evidence type="ECO:0000259" key="6">
    <source>
        <dbReference type="Pfam" id="PF00389"/>
    </source>
</evidence>
<reference evidence="9" key="1">
    <citation type="journal article" date="2014" name="Int. J. Syst. Evol. Microbiol.">
        <title>Complete genome sequence of Corynebacterium casei LMG S-19264T (=DSM 44701T), isolated from a smear-ripened cheese.</title>
        <authorList>
            <consortium name="US DOE Joint Genome Institute (JGI-PGF)"/>
            <person name="Walter F."/>
            <person name="Albersmeier A."/>
            <person name="Kalinowski J."/>
            <person name="Ruckert C."/>
        </authorList>
    </citation>
    <scope>NUCLEOTIDE SEQUENCE</scope>
    <source>
        <strain evidence="9">JCM 31740</strain>
    </source>
</reference>
<gene>
    <name evidence="9" type="ORF">GCM10007116_10840</name>
    <name evidence="8" type="ORF">HS1genome_1124</name>
</gene>
<dbReference type="Pfam" id="PF00389">
    <property type="entry name" value="2-Hacid_dh"/>
    <property type="match status" value="1"/>
</dbReference>
<keyword evidence="4" id="KW-0520">NAD</keyword>
<evidence type="ECO:0000313" key="9">
    <source>
        <dbReference type="EMBL" id="GGT95199.1"/>
    </source>
</evidence>
<keyword evidence="10" id="KW-1185">Reference proteome</keyword>
<dbReference type="InterPro" id="IPR050857">
    <property type="entry name" value="D-2-hydroxyacid_DH"/>
</dbReference>
<dbReference type="PANTHER" id="PTHR42789">
    <property type="entry name" value="D-ISOMER SPECIFIC 2-HYDROXYACID DEHYDROGENASE FAMILY PROTEIN (AFU_ORTHOLOGUE AFUA_6G10090)"/>
    <property type="match status" value="1"/>
</dbReference>
<dbReference type="KEGG" id="sacd:HS1genome_1124"/>
<dbReference type="SUPFAM" id="SSF52283">
    <property type="entry name" value="Formate/glycerate dehydrogenase catalytic domain-like"/>
    <property type="match status" value="1"/>
</dbReference>
<dbReference type="PROSITE" id="PS00065">
    <property type="entry name" value="D_2_HYDROXYACID_DH_1"/>
    <property type="match status" value="1"/>
</dbReference>
<feature type="domain" description="D-isomer specific 2-hydroxyacid dehydrogenase NAD-binding" evidence="7">
    <location>
        <begin position="119"/>
        <end position="294"/>
    </location>
</feature>
<dbReference type="CDD" id="cd05303">
    <property type="entry name" value="PGDH_2"/>
    <property type="match status" value="1"/>
</dbReference>